<evidence type="ECO:0000313" key="2">
    <source>
        <dbReference type="EMBL" id="SUZ49283.1"/>
    </source>
</evidence>
<dbReference type="Gene3D" id="3.30.2010.10">
    <property type="entry name" value="Metalloproteases ('zincins'), catalytic domain"/>
    <property type="match status" value="1"/>
</dbReference>
<dbReference type="EMBL" id="UINC01000111">
    <property type="protein sequence ID" value="SUZ49283.1"/>
    <property type="molecule type" value="Genomic_DNA"/>
</dbReference>
<keyword evidence="1" id="KW-0472">Membrane</keyword>
<evidence type="ECO:0000256" key="1">
    <source>
        <dbReference type="SAM" id="Phobius"/>
    </source>
</evidence>
<keyword evidence="1" id="KW-1133">Transmembrane helix</keyword>
<name>A0A381N6S3_9ZZZZ</name>
<evidence type="ECO:0008006" key="3">
    <source>
        <dbReference type="Google" id="ProtNLM"/>
    </source>
</evidence>
<keyword evidence="1" id="KW-0812">Transmembrane</keyword>
<sequence length="262" mass="28902">MENWSERNQQRVTSLTVMFWFSVLLTAAVLCVAGLLLNLPIWIPPLIALTIVGWVARSSRNTTRRLLACCGETAPPAGNYPRLNNLVDALCLTTGISTPEIRVLSSSARNMAAIGRVPDRSILIITTGLLENTTRVELEAALANRIAQISNHRVSLTTTALSTFGLTLGSSRVQIWPFLLLGPVYRRQLATDRYLSNDFLDDAAGVVLTRYPPGMIEALENLENQHRLPEVDPVTAPLWLADPSSETERPSFEARISSLREI</sequence>
<proteinExistence type="predicted"/>
<gene>
    <name evidence="2" type="ORF">METZ01_LOCUS2137</name>
</gene>
<accession>A0A381N6S3</accession>
<dbReference type="PANTHER" id="PTHR43221:SF2">
    <property type="entry name" value="PROTEASE HTPX HOMOLOG"/>
    <property type="match status" value="1"/>
</dbReference>
<dbReference type="AlphaFoldDB" id="A0A381N6S3"/>
<protein>
    <recommendedName>
        <fullName evidence="3">Peptidase M48 domain-containing protein</fullName>
    </recommendedName>
</protein>
<reference evidence="2" key="1">
    <citation type="submission" date="2018-05" db="EMBL/GenBank/DDBJ databases">
        <authorList>
            <person name="Lanie J.A."/>
            <person name="Ng W.-L."/>
            <person name="Kazmierczak K.M."/>
            <person name="Andrzejewski T.M."/>
            <person name="Davidsen T.M."/>
            <person name="Wayne K.J."/>
            <person name="Tettelin H."/>
            <person name="Glass J.I."/>
            <person name="Rusch D."/>
            <person name="Podicherti R."/>
            <person name="Tsui H.-C.T."/>
            <person name="Winkler M.E."/>
        </authorList>
    </citation>
    <scope>NUCLEOTIDE SEQUENCE</scope>
</reference>
<feature type="transmembrane region" description="Helical" evidence="1">
    <location>
        <begin position="41"/>
        <end position="57"/>
    </location>
</feature>
<feature type="transmembrane region" description="Helical" evidence="1">
    <location>
        <begin position="12"/>
        <end position="35"/>
    </location>
</feature>
<organism evidence="2">
    <name type="scientific">marine metagenome</name>
    <dbReference type="NCBI Taxonomy" id="408172"/>
    <lineage>
        <taxon>unclassified sequences</taxon>
        <taxon>metagenomes</taxon>
        <taxon>ecological metagenomes</taxon>
    </lineage>
</organism>
<dbReference type="InterPro" id="IPR050083">
    <property type="entry name" value="HtpX_protease"/>
</dbReference>
<dbReference type="PANTHER" id="PTHR43221">
    <property type="entry name" value="PROTEASE HTPX"/>
    <property type="match status" value="1"/>
</dbReference>